<protein>
    <submittedName>
        <fullName evidence="1">Uncharacterized protein</fullName>
    </submittedName>
</protein>
<reference evidence="1 2" key="1">
    <citation type="submission" date="2017-08" db="EMBL/GenBank/DDBJ databases">
        <title>Characterization and complete genome sequence of novel bacteriophage infecting the causal agent of bacterial fruit blotch, Acidovorax citrulli.</title>
        <authorList>
            <person name="Midani A.R."/>
            <person name="Park S.-H."/>
            <person name="Choi T.-J."/>
        </authorList>
    </citation>
    <scope>NUCLEOTIDE SEQUENCE [LARGE SCALE GENOMIC DNA]</scope>
</reference>
<keyword evidence="2" id="KW-1185">Reference proteome</keyword>
<evidence type="ECO:0000313" key="2">
    <source>
        <dbReference type="Proteomes" id="UP000224101"/>
    </source>
</evidence>
<evidence type="ECO:0000313" key="1">
    <source>
        <dbReference type="EMBL" id="ASD50352.1"/>
    </source>
</evidence>
<dbReference type="KEGG" id="vg:40085757"/>
<dbReference type="EMBL" id="KY979132">
    <property type="protein sequence ID" value="ASD50352.1"/>
    <property type="molecule type" value="Genomic_DNA"/>
</dbReference>
<sequence length="750" mass="79558">MSSNNGASTILGITAGLGSVDFVFDKKALQIVPPVDFIFGADKCFPDWMDQSGGSIIVDIDGCCFDVANDWVSVAGDSIVLDATKGWQDASGDQLVLDNGKSAVCPPDWEPQSGGSIDVDFYCCTTGGGEALPIDLGAVRFTEGSVFVADAITDPRISLGFYEGATFEADLVRYPSVLLSADAVGGEYVEASIYTDVVLPADAAAGEYLELALAVFPAIDLQAVAVDGASLEAKVEFTTGFPQTYTQGEWAVADLEITPYEGLIPVAHTGEVLQVSVETITGFQVPVYVGESADASLASTTTFDANAHTGENASADLAVAPPAYLTAELATGESFVASLALGASSFGVNFAHEGSEAYVSLDTRPAADLFWQFYAGEQGSVTLSLGANLGEVGFFEGVRAEASLGEEPNVYAFHGEVMDWALRTEDGFQAGVSQGESASLELNVRVSEGLGELAAADGSTVFANLGALKAIPLAVTFYNSYTVHSGIGASTFLDLDSGCASGHNPGKQDIHRIEMNDAEFPDQRFDGDRTCVSLDLSAQPRFSFNFFGGETFRTVDAADPSLRTVLSNEGATMRFALESNINFRLCPGNFIPDGDNVYVELDVEDVGNCQSDYAFHGVNVSAWLQANQNFQPVGHTGETLTFDLTTAELWTLVGQAGETFSMASQPDPQPRAYEGVRVDATFYEPPIVGAEGATAEASLTIKYEVKFDEVGCLDNEYIWQDDNGDPITELFNPVAVEMDPFSHDIRAHCE</sequence>
<name>A0A218M2T2_9CAUD</name>
<accession>A0A218M2T2</accession>
<dbReference type="Proteomes" id="UP000224101">
    <property type="component" value="Segment"/>
</dbReference>
<organism evidence="1 2">
    <name type="scientific">Acidovorax phage ACP17</name>
    <dbReference type="NCBI Taxonomy" id="2010329"/>
    <lineage>
        <taxon>Viruses</taxon>
        <taxon>Duplodnaviria</taxon>
        <taxon>Heunggongvirae</taxon>
        <taxon>Uroviricota</taxon>
        <taxon>Caudoviricetes</taxon>
        <taxon>Busanvirus</taxon>
        <taxon>Busanvirus ACP17</taxon>
    </lineage>
</organism>
<dbReference type="GeneID" id="40085757"/>
<dbReference type="RefSeq" id="YP_009609672.1">
    <property type="nucleotide sequence ID" value="NC_041997.1"/>
</dbReference>
<proteinExistence type="predicted"/>